<dbReference type="VEuPathDB" id="FungiDB:VP01_10917g1"/>
<proteinExistence type="predicted"/>
<reference evidence="2 3" key="1">
    <citation type="submission" date="2015-08" db="EMBL/GenBank/DDBJ databases">
        <title>Next Generation Sequencing and Analysis of the Genome of Puccinia sorghi L Schw, the Causal Agent of Maize Common Rust.</title>
        <authorList>
            <person name="Rochi L."/>
            <person name="Burguener G."/>
            <person name="Darino M."/>
            <person name="Turjanski A."/>
            <person name="Kreff E."/>
            <person name="Dieguez M.J."/>
            <person name="Sacco F."/>
        </authorList>
    </citation>
    <scope>NUCLEOTIDE SEQUENCE [LARGE SCALE GENOMIC DNA]</scope>
    <source>
        <strain evidence="2 3">RO10H11247</strain>
    </source>
</reference>
<gene>
    <name evidence="2" type="ORF">VP01_10917g1</name>
</gene>
<keyword evidence="1" id="KW-0812">Transmembrane</keyword>
<comment type="caution">
    <text evidence="2">The sequence shown here is derived from an EMBL/GenBank/DDBJ whole genome shotgun (WGS) entry which is preliminary data.</text>
</comment>
<keyword evidence="1" id="KW-1133">Transmembrane helix</keyword>
<evidence type="ECO:0000256" key="1">
    <source>
        <dbReference type="SAM" id="Phobius"/>
    </source>
</evidence>
<evidence type="ECO:0000313" key="2">
    <source>
        <dbReference type="EMBL" id="KNZ63857.1"/>
    </source>
</evidence>
<dbReference type="AlphaFoldDB" id="A0A0L6VTC8"/>
<dbReference type="EMBL" id="LAVV01001018">
    <property type="protein sequence ID" value="KNZ63857.1"/>
    <property type="molecule type" value="Genomic_DNA"/>
</dbReference>
<evidence type="ECO:0000313" key="3">
    <source>
        <dbReference type="Proteomes" id="UP000037035"/>
    </source>
</evidence>
<keyword evidence="1" id="KW-0472">Membrane</keyword>
<sequence>VSTSVTIVESIPSLQAEHMTCERLTGLSELPVFINLAHPNQFILMKVGQVAMWGQAMVCSFFLGLMAHLMNQSLCYHPHNRLKTRMSPCTKLPSSHRST</sequence>
<dbReference type="Proteomes" id="UP000037035">
    <property type="component" value="Unassembled WGS sequence"/>
</dbReference>
<name>A0A0L6VTC8_9BASI</name>
<organism evidence="2 3">
    <name type="scientific">Puccinia sorghi</name>
    <dbReference type="NCBI Taxonomy" id="27349"/>
    <lineage>
        <taxon>Eukaryota</taxon>
        <taxon>Fungi</taxon>
        <taxon>Dikarya</taxon>
        <taxon>Basidiomycota</taxon>
        <taxon>Pucciniomycotina</taxon>
        <taxon>Pucciniomycetes</taxon>
        <taxon>Pucciniales</taxon>
        <taxon>Pucciniaceae</taxon>
        <taxon>Puccinia</taxon>
    </lineage>
</organism>
<protein>
    <submittedName>
        <fullName evidence="2">Uncharacterized protein</fullName>
    </submittedName>
</protein>
<feature type="transmembrane region" description="Helical" evidence="1">
    <location>
        <begin position="50"/>
        <end position="70"/>
    </location>
</feature>
<accession>A0A0L6VTC8</accession>
<feature type="non-terminal residue" evidence="2">
    <location>
        <position position="1"/>
    </location>
</feature>
<keyword evidence="3" id="KW-1185">Reference proteome</keyword>